<comment type="caution">
    <text evidence="2">The sequence shown here is derived from an EMBL/GenBank/DDBJ whole genome shotgun (WGS) entry which is preliminary data.</text>
</comment>
<evidence type="ECO:0000259" key="1">
    <source>
        <dbReference type="Pfam" id="PF06568"/>
    </source>
</evidence>
<proteinExistence type="predicted"/>
<dbReference type="Pfam" id="PF06568">
    <property type="entry name" value="YjiS-like"/>
    <property type="match status" value="1"/>
</dbReference>
<feature type="domain" description="YjiS-like" evidence="1">
    <location>
        <begin position="24"/>
        <end position="59"/>
    </location>
</feature>
<dbReference type="Proteomes" id="UP000756530">
    <property type="component" value="Unassembled WGS sequence"/>
</dbReference>
<organism evidence="2 3">
    <name type="scientific">Maritimibacter dapengensis</name>
    <dbReference type="NCBI Taxonomy" id="2836868"/>
    <lineage>
        <taxon>Bacteria</taxon>
        <taxon>Pseudomonadati</taxon>
        <taxon>Pseudomonadota</taxon>
        <taxon>Alphaproteobacteria</taxon>
        <taxon>Rhodobacterales</taxon>
        <taxon>Roseobacteraceae</taxon>
        <taxon>Maritimibacter</taxon>
    </lineage>
</organism>
<sequence>MTMSSIMFDTARPGSHTLRAISNLVTTLRRMRMERRTRRILEGLSDAQLDDIGMTRWDITRAH</sequence>
<dbReference type="EMBL" id="JAHUZE010000001">
    <property type="protein sequence ID" value="MBV7378268.1"/>
    <property type="molecule type" value="Genomic_DNA"/>
</dbReference>
<reference evidence="2 3" key="1">
    <citation type="submission" date="2021-05" db="EMBL/GenBank/DDBJ databases">
        <title>Culturable bacteria isolated from Daya Bay.</title>
        <authorList>
            <person name="Zheng W."/>
            <person name="Yu S."/>
            <person name="Huang Y."/>
        </authorList>
    </citation>
    <scope>NUCLEOTIDE SEQUENCE [LARGE SCALE GENOMIC DNA]</scope>
    <source>
        <strain evidence="2 3">DP4N28-5</strain>
    </source>
</reference>
<evidence type="ECO:0000313" key="2">
    <source>
        <dbReference type="EMBL" id="MBV7378268.1"/>
    </source>
</evidence>
<dbReference type="InterPro" id="IPR009506">
    <property type="entry name" value="YjiS-like"/>
</dbReference>
<gene>
    <name evidence="2" type="ORF">KJP28_04980</name>
</gene>
<accession>A0ABS6SZ61</accession>
<evidence type="ECO:0000313" key="3">
    <source>
        <dbReference type="Proteomes" id="UP000756530"/>
    </source>
</evidence>
<name>A0ABS6SZ61_9RHOB</name>
<protein>
    <submittedName>
        <fullName evidence="2">DUF1127 domain-containing protein</fullName>
    </submittedName>
</protein>
<dbReference type="RefSeq" id="WP_218391138.1">
    <property type="nucleotide sequence ID" value="NZ_JAHUZE010000001.1"/>
</dbReference>
<keyword evidence="3" id="KW-1185">Reference proteome</keyword>